<reference evidence="2" key="1">
    <citation type="submission" date="2019-08" db="EMBL/GenBank/DDBJ databases">
        <authorList>
            <person name="Kucharzyk K."/>
            <person name="Murdoch R.W."/>
            <person name="Higgins S."/>
            <person name="Loffler F."/>
        </authorList>
    </citation>
    <scope>NUCLEOTIDE SEQUENCE</scope>
</reference>
<sequence>MNRYYKSLTGLVILTSVILLTFRVIDHEPTDTMTLDQQAKAILKNSGCMKCHAGKHTDKFDIKRLEISLNTIKDSLKRNQNYKIGSSDSVLISKFTAVINSGEMPPFSFTILRPGSSVNERESEILLEWSRVSQ</sequence>
<feature type="domain" description="Haem-binding" evidence="1">
    <location>
        <begin position="13"/>
        <end position="134"/>
    </location>
</feature>
<accession>A0A645A4P9</accession>
<comment type="caution">
    <text evidence="2">The sequence shown here is derived from an EMBL/GenBank/DDBJ whole genome shotgun (WGS) entry which is preliminary data.</text>
</comment>
<dbReference type="EMBL" id="VSSQ01011931">
    <property type="protein sequence ID" value="MPM48047.1"/>
    <property type="molecule type" value="Genomic_DNA"/>
</dbReference>
<protein>
    <recommendedName>
        <fullName evidence="1">Haem-binding domain-containing protein</fullName>
    </recommendedName>
</protein>
<evidence type="ECO:0000259" key="1">
    <source>
        <dbReference type="SMART" id="SM01235"/>
    </source>
</evidence>
<organism evidence="2">
    <name type="scientific">bioreactor metagenome</name>
    <dbReference type="NCBI Taxonomy" id="1076179"/>
    <lineage>
        <taxon>unclassified sequences</taxon>
        <taxon>metagenomes</taxon>
        <taxon>ecological metagenomes</taxon>
    </lineage>
</organism>
<evidence type="ECO:0000313" key="2">
    <source>
        <dbReference type="EMBL" id="MPM48047.1"/>
    </source>
</evidence>
<gene>
    <name evidence="2" type="ORF">SDC9_94768</name>
</gene>
<dbReference type="AlphaFoldDB" id="A0A645A4P9"/>
<proteinExistence type="predicted"/>
<dbReference type="SMART" id="SM01235">
    <property type="entry name" value="Haem_bd"/>
    <property type="match status" value="1"/>
</dbReference>
<name>A0A645A4P9_9ZZZZ</name>
<dbReference type="InterPro" id="IPR025992">
    <property type="entry name" value="Haem-bd"/>
</dbReference>